<feature type="transmembrane region" description="Helical" evidence="2">
    <location>
        <begin position="1789"/>
        <end position="1814"/>
    </location>
</feature>
<dbReference type="InterPro" id="IPR002859">
    <property type="entry name" value="PKD/REJ-like"/>
</dbReference>
<feature type="region of interest" description="Disordered" evidence="1">
    <location>
        <begin position="1593"/>
        <end position="1624"/>
    </location>
</feature>
<feature type="transmembrane region" description="Helical" evidence="2">
    <location>
        <begin position="1485"/>
        <end position="1508"/>
    </location>
</feature>
<dbReference type="PANTHER" id="PTHR10877">
    <property type="entry name" value="POLYCYSTIN FAMILY MEMBER"/>
    <property type="match status" value="1"/>
</dbReference>
<keyword evidence="5" id="KW-1185">Reference proteome</keyword>
<evidence type="ECO:0000313" key="4">
    <source>
        <dbReference type="EMBL" id="CBJ25633.1"/>
    </source>
</evidence>
<feature type="compositionally biased region" description="Polar residues" evidence="1">
    <location>
        <begin position="2196"/>
        <end position="2208"/>
    </location>
</feature>
<reference evidence="4 5" key="1">
    <citation type="journal article" date="2010" name="Nature">
        <title>The Ectocarpus genome and the independent evolution of multicellularity in brown algae.</title>
        <authorList>
            <person name="Cock J.M."/>
            <person name="Sterck L."/>
            <person name="Rouze P."/>
            <person name="Scornet D."/>
            <person name="Allen A.E."/>
            <person name="Amoutzias G."/>
            <person name="Anthouard V."/>
            <person name="Artiguenave F."/>
            <person name="Aury J.M."/>
            <person name="Badger J.H."/>
            <person name="Beszteri B."/>
            <person name="Billiau K."/>
            <person name="Bonnet E."/>
            <person name="Bothwell J.H."/>
            <person name="Bowler C."/>
            <person name="Boyen C."/>
            <person name="Brownlee C."/>
            <person name="Carrano C.J."/>
            <person name="Charrier B."/>
            <person name="Cho G.Y."/>
            <person name="Coelho S.M."/>
            <person name="Collen J."/>
            <person name="Corre E."/>
            <person name="Da Silva C."/>
            <person name="Delage L."/>
            <person name="Delaroque N."/>
            <person name="Dittami S.M."/>
            <person name="Doulbeau S."/>
            <person name="Elias M."/>
            <person name="Farnham G."/>
            <person name="Gachon C.M."/>
            <person name="Gschloessl B."/>
            <person name="Heesch S."/>
            <person name="Jabbari K."/>
            <person name="Jubin C."/>
            <person name="Kawai H."/>
            <person name="Kimura K."/>
            <person name="Kloareg B."/>
            <person name="Kupper F.C."/>
            <person name="Lang D."/>
            <person name="Le Bail A."/>
            <person name="Leblanc C."/>
            <person name="Lerouge P."/>
            <person name="Lohr M."/>
            <person name="Lopez P.J."/>
            <person name="Martens C."/>
            <person name="Maumus F."/>
            <person name="Michel G."/>
            <person name="Miranda-Saavedra D."/>
            <person name="Morales J."/>
            <person name="Moreau H."/>
            <person name="Motomura T."/>
            <person name="Nagasato C."/>
            <person name="Napoli C.A."/>
            <person name="Nelson D.R."/>
            <person name="Nyvall-Collen P."/>
            <person name="Peters A.F."/>
            <person name="Pommier C."/>
            <person name="Potin P."/>
            <person name="Poulain J."/>
            <person name="Quesneville H."/>
            <person name="Read B."/>
            <person name="Rensing S.A."/>
            <person name="Ritter A."/>
            <person name="Rousvoal S."/>
            <person name="Samanta M."/>
            <person name="Samson G."/>
            <person name="Schroeder D.C."/>
            <person name="Segurens B."/>
            <person name="Strittmatter M."/>
            <person name="Tonon T."/>
            <person name="Tregear J.W."/>
            <person name="Valentin K."/>
            <person name="von Dassow P."/>
            <person name="Yamagishi T."/>
            <person name="Van de Peer Y."/>
            <person name="Wincker P."/>
        </authorList>
    </citation>
    <scope>NUCLEOTIDE SEQUENCE [LARGE SCALE GENOMIC DNA]</scope>
    <source>
        <strain evidence="5">Ec32 / CCAP1310/4</strain>
    </source>
</reference>
<dbReference type="GO" id="GO:0016020">
    <property type="term" value="C:membrane"/>
    <property type="evidence" value="ECO:0007669"/>
    <property type="project" value="TreeGrafter"/>
</dbReference>
<feature type="transmembrane region" description="Helical" evidence="2">
    <location>
        <begin position="1876"/>
        <end position="1894"/>
    </location>
</feature>
<dbReference type="EMBL" id="FN649727">
    <property type="protein sequence ID" value="CBJ25633.1"/>
    <property type="molecule type" value="Genomic_DNA"/>
</dbReference>
<dbReference type="GO" id="GO:0050982">
    <property type="term" value="P:detection of mechanical stimulus"/>
    <property type="evidence" value="ECO:0007669"/>
    <property type="project" value="TreeGrafter"/>
</dbReference>
<feature type="region of interest" description="Disordered" evidence="1">
    <location>
        <begin position="2109"/>
        <end position="2213"/>
    </location>
</feature>
<dbReference type="GO" id="GO:0005262">
    <property type="term" value="F:calcium channel activity"/>
    <property type="evidence" value="ECO:0007669"/>
    <property type="project" value="TreeGrafter"/>
</dbReference>
<proteinExistence type="predicted"/>
<dbReference type="STRING" id="2880.D7G6U0"/>
<feature type="transmembrane region" description="Helical" evidence="2">
    <location>
        <begin position="1345"/>
        <end position="1367"/>
    </location>
</feature>
<dbReference type="InterPro" id="IPR051223">
    <property type="entry name" value="Polycystin"/>
</dbReference>
<feature type="transmembrane region" description="Helical" evidence="2">
    <location>
        <begin position="1755"/>
        <end position="1777"/>
    </location>
</feature>
<evidence type="ECO:0000313" key="5">
    <source>
        <dbReference type="Proteomes" id="UP000002630"/>
    </source>
</evidence>
<dbReference type="InParanoid" id="D7G6U0"/>
<dbReference type="OMA" id="TETTHMA"/>
<evidence type="ECO:0000256" key="2">
    <source>
        <dbReference type="SAM" id="Phobius"/>
    </source>
</evidence>
<keyword evidence="2" id="KW-1133">Transmembrane helix</keyword>
<feature type="region of interest" description="Disordered" evidence="1">
    <location>
        <begin position="2046"/>
        <end position="2083"/>
    </location>
</feature>
<feature type="compositionally biased region" description="Polar residues" evidence="1">
    <location>
        <begin position="1987"/>
        <end position="1997"/>
    </location>
</feature>
<name>D7G6U0_ECTSI</name>
<organism evidence="4 5">
    <name type="scientific">Ectocarpus siliculosus</name>
    <name type="common">Brown alga</name>
    <name type="synonym">Conferva siliculosa</name>
    <dbReference type="NCBI Taxonomy" id="2880"/>
    <lineage>
        <taxon>Eukaryota</taxon>
        <taxon>Sar</taxon>
        <taxon>Stramenopiles</taxon>
        <taxon>Ochrophyta</taxon>
        <taxon>PX clade</taxon>
        <taxon>Phaeophyceae</taxon>
        <taxon>Ectocarpales</taxon>
        <taxon>Ectocarpaceae</taxon>
        <taxon>Ectocarpus</taxon>
    </lineage>
</organism>
<feature type="transmembrane region" description="Helical" evidence="2">
    <location>
        <begin position="1562"/>
        <end position="1588"/>
    </location>
</feature>
<evidence type="ECO:0000256" key="1">
    <source>
        <dbReference type="SAM" id="MobiDB-lite"/>
    </source>
</evidence>
<dbReference type="EMBL" id="FN649035">
    <property type="protein sequence ID" value="CBJ25633.1"/>
    <property type="molecule type" value="Genomic_DNA"/>
</dbReference>
<dbReference type="OrthoDB" id="196747at2759"/>
<feature type="compositionally biased region" description="Basic and acidic residues" evidence="1">
    <location>
        <begin position="2175"/>
        <end position="2185"/>
    </location>
</feature>
<dbReference type="PANTHER" id="PTHR10877:SF194">
    <property type="entry name" value="LOCATION OF VULVA DEFECTIVE 1"/>
    <property type="match status" value="1"/>
</dbReference>
<sequence>MMTSGTSNYSTPAPTAIGNFTTPAPTAIGNFTTPAPTAIGNFTTPAPTAIGNFTTPAPTLAGNFSTPSPTLVGNFSAGNSTTGNFTSGNVSMAGDEAMGVVTVSIAGSATLVQTPAPAGQAPESESDPTKTLNITGCLFSENTIDGGDEGDGEDGELFGGTVVAKWGVVTIDDTMFYNNKGTTWTIVCSSSTSPAMTGVEFCTSSVWRSRVISPALSLSPDEGAFVIQNGFESCSSVTFLTTLESGPELSGARFSDTGASMLVTFAQDTDYGAVADLGGSFDCPLLLDYPGGSDADVCSWTSAASIQVTLHYNASVVPSDVISTLANKVALSTSPESLNAESSVTISPPENPPQPQLVPEVWYTALAHCKDLVLDVSASTGGGGRVMESYQWELYDWTVEQESDAPSAEFDYAEEASAAGGSSKLTIPGAGRESENELTWYFNITATNWLGGTGWTSIEVLVSAAAEDPPLLSLAGGATRTVLRAASLAIVANAEVENCVTNKTSELTYEWSELRTGGTFTSTSADPSMFKLPSHSLEIGVEYEFRADVTDSVGYSSFATQVVTVESSSLIAAVAGGNSTVSAGIDLVLDMTATIDPDEEDGVCQDCFYNVSCTGTLSGSACGLTLPDGETSNGALTFLAEELVSGETYTIQISSRRSTETTWSTTSTFFTVGTEEPMPILSITPLSVEKVNADTVVAIEAEITLSEDSSAIAEWTLTDGVLNGYDELRLAASSSLEYTGYGSNSTLIALVYALDALGAASRATFGVTVSAYEGGVEELSTLVEAVATEALAAGDTDTVMQVLDVASSSLNAANCTVAPDCAALNRDDCGTDGLREDNTCGECVSGFTGVVGPHNSLCVDTTALDATCSDGEKNGDETDVDCGGSSCSPCPSGSTCLVDTDCSYNNCPAPASTTSDPICVSPAKACPNDCGGTIRGTCEYVSSTSGAVLTAADCLADTPTSTCRASCNCFDGYGGDGCQYSDSELDAAVETREQSLLYIQESAESLDISRDTISRQAVLLSKLSVVPQEMKASSVTLVLDLATETTHMADESGQGVASTAAFAVVEIIGQVTLASSFLEEESNMEGLSDVVGSLISAQVAGKVVGEVADEVPSDYFRLSTGIYDAATVGEIQISPPLTADDESVGRSVSSIGLPSDVGDAFSDVSSMSLAVAEWIIDPRQTGNSTSSGDSSNEVVSSVVRFYADPIESSSSLSRRKLKGLNGFGGTSMLAEEERWRGRPRRRSLLEDIGSLETREVECSNNGTEPECASWQGSEESSSAENCQVSSFNDSWTICLCSYAATVGVVGDGTGSNQVDFASTFLDTAGEFISIWDEATTLTWTEVQSAAPIFATMGGILALAVISAGFGWRLDQKDRGRPAGCGAWLASLACWSKAPPSTTDNQGKTVNERRASTLHVPKRGMTRDECLKSLAAAVQGDNKDDVDATAPHHLGERRVRKSLKLLIMVHHDFVSVFYCYYEWFTRPQRVALLLCSVVTLMATEATVFASIMFKDDGTCGAFENLADCAASSTANVNVGGVGSSCAWDEGSRTCYLPEPEEDMETSLVISTISLILALPLELFLVAVFAAFLVRPTKTKGGRAGTGDMEAERGGKAPNGKSGGSAIASSKTVDHVEKDATGDFKARLTIEVDLARAAEHRREGKVTRFWRSLCCGCGFCGDGAKREARLEKKVKRSLGPAISLEKRIAQTGDVDSKEALLFEQAEADSLTYLERQVFFNSRILTYGDEDSLSGVPLCIKCLAWLFIVVYAVGLSFYVCLFAVKAGRATSVQWMISFWVAFFEDIFLLVPLKLAFVYLFLPSLMRHRMRSDMFKRIPRHATSVQVARRHPNMEVSGMILQGRIPHGNEFEKFIPLFTARSRWYTCMTGLVFTVLAIIMLLPDTLQAMIKKEKKLRKARVTQGAYSTGNGMFSGVNVLARGRTAGGRTPNFNTPSPGLNIVAGDAGFESDQQSPTMNTVSLARWVSAVKPGSVQPPQVDQQTESPPRPPRARHGRTNSVASIGMISEAGSRWDNHGRLDSCAASAWGEVHVSDVESSVNEDGGNGDDESSAGTGPRFHGRDHSGRSWNLEQNEWDGLGNTLSLENSVDLGTTASSTFFDDLGEPSHRANVHSRSRRGNSYEDNEESKSPERSPGSIAETRAAGRTSSSSRYDHSRRRVKAAARGDRDGDGSPRRNAGSDFWEQPSSRAQSGSTSGPLCAQDEEITRAGCSRKRFFRS</sequence>
<accession>D7G6U0</accession>
<gene>
    <name evidence="4" type="ORF">Esi_0008_0013</name>
</gene>
<keyword evidence="2" id="KW-0812">Transmembrane</keyword>
<feature type="domain" description="PKD/REJ-like" evidence="3">
    <location>
        <begin position="561"/>
        <end position="777"/>
    </location>
</feature>
<dbReference type="Pfam" id="PF02010">
    <property type="entry name" value="REJ"/>
    <property type="match status" value="1"/>
</dbReference>
<dbReference type="Proteomes" id="UP000002630">
    <property type="component" value="Linkage Group LG02"/>
</dbReference>
<keyword evidence="2" id="KW-0472">Membrane</keyword>
<evidence type="ECO:0000259" key="3">
    <source>
        <dbReference type="Pfam" id="PF02010"/>
    </source>
</evidence>
<feature type="region of interest" description="Disordered" evidence="1">
    <location>
        <begin position="1983"/>
        <end position="2012"/>
    </location>
</feature>
<protein>
    <recommendedName>
        <fullName evidence="3">PKD/REJ-like domain-containing protein</fullName>
    </recommendedName>
</protein>